<feature type="region of interest" description="Disordered" evidence="1">
    <location>
        <begin position="168"/>
        <end position="194"/>
    </location>
</feature>
<dbReference type="GO" id="GO:0000932">
    <property type="term" value="C:P-body"/>
    <property type="evidence" value="ECO:0007669"/>
    <property type="project" value="TreeGrafter"/>
</dbReference>
<organism evidence="4 5">
    <name type="scientific">Blastocystis sp. subtype 1 (strain ATCC 50177 / NandII)</name>
    <dbReference type="NCBI Taxonomy" id="478820"/>
    <lineage>
        <taxon>Eukaryota</taxon>
        <taxon>Sar</taxon>
        <taxon>Stramenopiles</taxon>
        <taxon>Bigyra</taxon>
        <taxon>Opalozoa</taxon>
        <taxon>Opalinata</taxon>
        <taxon>Blastocystidae</taxon>
        <taxon>Blastocystis</taxon>
    </lineage>
</organism>
<dbReference type="Gene3D" id="1.25.40.180">
    <property type="match status" value="1"/>
</dbReference>
<dbReference type="EMBL" id="LXWW01000134">
    <property type="protein sequence ID" value="OAO15531.1"/>
    <property type="molecule type" value="Genomic_DNA"/>
</dbReference>
<dbReference type="PANTHER" id="PTHR13162">
    <property type="entry name" value="CCR4-NOT TRANSCRIPTION COMPLEX"/>
    <property type="match status" value="1"/>
</dbReference>
<dbReference type="Proteomes" id="UP000078348">
    <property type="component" value="Unassembled WGS sequence"/>
</dbReference>
<evidence type="ECO:0000259" key="3">
    <source>
        <dbReference type="Pfam" id="PF16415"/>
    </source>
</evidence>
<dbReference type="GO" id="GO:0017148">
    <property type="term" value="P:negative regulation of translation"/>
    <property type="evidence" value="ECO:0007669"/>
    <property type="project" value="InterPro"/>
</dbReference>
<protein>
    <submittedName>
        <fullName evidence="4">CCR4-NOT transcription complex subunit</fullName>
    </submittedName>
</protein>
<evidence type="ECO:0000313" key="5">
    <source>
        <dbReference type="Proteomes" id="UP000078348"/>
    </source>
</evidence>
<dbReference type="OrthoDB" id="1933107at2759"/>
<reference evidence="4 5" key="1">
    <citation type="submission" date="2016-05" db="EMBL/GenBank/DDBJ databases">
        <title>Nuclear genome of Blastocystis sp. subtype 1 NandII.</title>
        <authorList>
            <person name="Gentekaki E."/>
            <person name="Curtis B."/>
            <person name="Stairs C."/>
            <person name="Eme L."/>
            <person name="Herman E."/>
            <person name="Klimes V."/>
            <person name="Arias M.C."/>
            <person name="Elias M."/>
            <person name="Hilliou F."/>
            <person name="Klute M."/>
            <person name="Malik S.-B."/>
            <person name="Pightling A."/>
            <person name="Rachubinski R."/>
            <person name="Salas D."/>
            <person name="Schlacht A."/>
            <person name="Suga H."/>
            <person name="Archibald J."/>
            <person name="Ball S.G."/>
            <person name="Clark G."/>
            <person name="Dacks J."/>
            <person name="Van Der Giezen M."/>
            <person name="Tsaousis A."/>
            <person name="Roger A."/>
        </authorList>
    </citation>
    <scope>NUCLEOTIDE SEQUENCE [LARGE SCALE GENOMIC DNA]</scope>
    <source>
        <strain evidence="5">ATCC 50177 / NandII</strain>
    </source>
</reference>
<evidence type="ECO:0000313" key="4">
    <source>
        <dbReference type="EMBL" id="OAO15531.1"/>
    </source>
</evidence>
<feature type="domain" description="CCR4-Not complex component Not1 C-terminal" evidence="2">
    <location>
        <begin position="1701"/>
        <end position="1979"/>
    </location>
</feature>
<dbReference type="GO" id="GO:0060090">
    <property type="term" value="F:molecular adaptor activity"/>
    <property type="evidence" value="ECO:0007669"/>
    <property type="project" value="TreeGrafter"/>
</dbReference>
<gene>
    <name evidence="4" type="ORF">AV274_2756</name>
</gene>
<sequence length="2012" mass="226301">MESDMYLLQEIRLAVTSISRVGKSALNKLDSLQQNYGNDAIIFIIKCLAEDLISRSNDLQITIDMKKAYISGIINWLFTKRPNSELLMKTAFDQIDIPPGCTNFLQRLFTICGLSNDVTIWICICTYSCTKQAIRQDAIQLIRKSIALLNSGKLAIQSDIRNELQSLQGFGQRPPMGGQQGKADSAGKGLGASSGDDASLALPKRIGSLLAELGPRASLNEAVLKAVFGIAKDASKSLDLEGLLYALLIVANRETPDPDGLNALRPETVEDVKAITQQFPEVRNPTAAPTGWSFAHLGAVLKELFASLDLKRLLFFLDAPGAVVKGKPALKWLIKTWTAAVSEELPFALVFQPWKNPERQLVFLHLLMDLDDVYSFATSPNQITIPSYFVGEARSCWTSLDLVRIVIELYNSVPSAINVACQHMRNVLDITVLLLALVQLKEPWSDGRFELASFAILYKTLSLKQKPDQKRSLASIMQQYLSEYPAETTQCILRAYEQSCHDPAYAVFFNLLYDACSNIPRFIPALLQISRLPDVPNLRLLLHLIFLEALNHGNVNVQEQLGILLRATGITLIKLLLQLLDEYANKHFFVLSDPNLVLEVIQFVKFVMSESDVPPALKQTFLNLMAVLKPAFAAPTGSLQAKQWLQAWLSMTIPEKRELLVSKLLAMTKTEDGLALVQLIGNEAVHLLMRLDNLQQHERLNLRDLILLLLSNQLLPSEQLDAVIFFECLVWKGELSRPLLLFGQDLLDSILPYLCAMPNYVPYLLSTNALQQTPRLYNELLQAYTQYKKNSAAVEVNLTAEELARLKKHQAELAKPIEPLETEAVAEPQDEHVKTRVSVLINNTTAVNIEAKTAELVPLIAQGSEAWFADFFVRSRVSRQNNYHELYLELLRRLEAQCGPLLGEEVLRKSMVVAKEILHADDKTFAEQHTVLRCMGEWLGSITLARDVCLSQLHLNLTEELLAAFAHKRLLYTFEFVCYVLRGCKKSAVMHPPQPWLMALLSLLKELTLVPGVNKNLLRIYQNMMDFVPFDDAAVPLLESELFLVIPEVANNPDFTAEASQAEVVGFFKDRYPVMVKLADGEAHASFTQKKAYPEFIPKSAQAEPQLTVTLGEEVKTLTLQQQNEIQAMVHEKMAQLVGMYNKGIGVSHCQIAIASLHAMYMRDLVEVRSVVEVLACLEKAAKTITESLLYSTLHMIEKEFLESLYGYFRDASDMVTDAMINAIVKNSMPSIAAVLAHALQTYVMKSLREMVVKEHDVNLRNVTERGKTMPLAQFLSLEGITENERVTGGVLTEAQRGVYEKLAGAPLLTEAVMSEEELTSVSVSMNYLRIADLMRGLLSADSNAMMWHTRPTQHREVKRALEDCERFLESIEGRHLPGEDAKLLEMLLSVVHSPDFFLNYHLMGEVVELAALFAAHGVGEVRYNVTALALEALSVTKQRALVVSFLLLLAGKKLLDAAQLDAFFTKIIRSNSLMNELRRTLFLCFVDLVLTHEAVAVEELPATMREIRAIARMDEGKRVFRFENKMWSYELLLAALEKKAEVVHQRAQLLDALKTDSAIKLSRLMTECIALTQGAQDIAKTEEAFAALTAAFDAALQAPAPLPVFAGLYALLLTALQQFAQAAYGPSFSSYAAVDAVVRALSGFVTREMGANRVVVFKAELECLQALFFRAHDFNDPPFLPPFFLRLLLGLLKSVVVAEADEATRDELLLAFSSFLYATAPTNAPLFVVYWLQVASMPQLLYLMIDAKKPKLVALENDIVLRLLMYTRPLYVQDIKRLSERLLKRIYEFINCLLASFPGFMVRRASEYCLLVPDELRYDILYDCPPECNPALAKLGDDGFLERAWATRVEPTMKYRQDLERVNLVDAAEKVMMSREVGNSLQMIHHVFEVPDLMQVITLRALVMFWVMEEKPIRDRVDAGVSVKLPEECLILLFDEMITVPNLKMEVIMTLEDYIRFPCKETELFMNTFIGLYRRMDPDTARMMMEDMYRRSKRSNGQMGIVMTLNNIQRK</sequence>
<dbReference type="Gene3D" id="1.25.40.790">
    <property type="match status" value="1"/>
</dbReference>
<dbReference type="InterPro" id="IPR007196">
    <property type="entry name" value="CCR4-Not_Not1_C"/>
</dbReference>
<name>A0A196SGT8_BLAHN</name>
<feature type="domain" description="CCR4-NOT transcription complex subunit 1 CAF1-binding" evidence="3">
    <location>
        <begin position="829"/>
        <end position="1014"/>
    </location>
</feature>
<dbReference type="GO" id="GO:0000288">
    <property type="term" value="P:nuclear-transcribed mRNA catabolic process, deadenylation-dependent decay"/>
    <property type="evidence" value="ECO:0007669"/>
    <property type="project" value="TreeGrafter"/>
</dbReference>
<accession>A0A196SGT8</accession>
<dbReference type="GO" id="GO:0030015">
    <property type="term" value="C:CCR4-NOT core complex"/>
    <property type="evidence" value="ECO:0007669"/>
    <property type="project" value="InterPro"/>
</dbReference>
<dbReference type="Pfam" id="PF04054">
    <property type="entry name" value="Not1"/>
    <property type="match status" value="1"/>
</dbReference>
<dbReference type="InterPro" id="IPR040398">
    <property type="entry name" value="Not1"/>
</dbReference>
<dbReference type="Pfam" id="PF16415">
    <property type="entry name" value="CNOT1_CAF1_bind"/>
    <property type="match status" value="1"/>
</dbReference>
<proteinExistence type="predicted"/>
<comment type="caution">
    <text evidence="4">The sequence shown here is derived from an EMBL/GenBank/DDBJ whole genome shotgun (WGS) entry which is preliminary data.</text>
</comment>
<evidence type="ECO:0000256" key="1">
    <source>
        <dbReference type="SAM" id="MobiDB-lite"/>
    </source>
</evidence>
<evidence type="ECO:0000259" key="2">
    <source>
        <dbReference type="Pfam" id="PF04054"/>
    </source>
</evidence>
<keyword evidence="5" id="KW-1185">Reference proteome</keyword>
<dbReference type="STRING" id="478820.A0A196SGT8"/>
<dbReference type="PANTHER" id="PTHR13162:SF8">
    <property type="entry name" value="CCR4-NOT TRANSCRIPTION COMPLEX SUBUNIT 1"/>
    <property type="match status" value="1"/>
</dbReference>
<dbReference type="InterPro" id="IPR032191">
    <property type="entry name" value="CNOT1_CAF1_bind"/>
</dbReference>